<reference evidence="2 3" key="1">
    <citation type="submission" date="2013-11" db="EMBL/GenBank/DDBJ databases">
        <title>Draft genome of the bovine lungworm Dictyocaulus viviparus.</title>
        <authorList>
            <person name="Mitreva M."/>
        </authorList>
    </citation>
    <scope>NUCLEOTIDE SEQUENCE [LARGE SCALE GENOMIC DNA]</scope>
    <source>
        <strain evidence="2 3">HannoverDv2000</strain>
    </source>
</reference>
<sequence>MITHSTTGKNKFIVFARLLIIRGGSFIVSVLMLGVEHHFTEYAKNIEILLPIVHAMLCALIVFHSFGWITSCSKRKSWKDTPMKRASSGKRASVEVHLLILTVDMKTESDCQIALRKANLGNPKRKIKNCPKSSRVKTTDRTRTGTAISMLGTIALPRAPKGNHDEELDEMEKILEEESRIIRN</sequence>
<evidence type="ECO:0000256" key="1">
    <source>
        <dbReference type="SAM" id="Phobius"/>
    </source>
</evidence>
<keyword evidence="1" id="KW-0472">Membrane</keyword>
<protein>
    <submittedName>
        <fullName evidence="2">Uncharacterized protein</fullName>
    </submittedName>
</protein>
<keyword evidence="1" id="KW-1133">Transmembrane helix</keyword>
<gene>
    <name evidence="2" type="ORF">DICVIV_02390</name>
</gene>
<evidence type="ECO:0000313" key="3">
    <source>
        <dbReference type="Proteomes" id="UP000053766"/>
    </source>
</evidence>
<dbReference type="EMBL" id="KN716184">
    <property type="protein sequence ID" value="KJH51376.1"/>
    <property type="molecule type" value="Genomic_DNA"/>
</dbReference>
<keyword evidence="1" id="KW-0812">Transmembrane</keyword>
<keyword evidence="3" id="KW-1185">Reference proteome</keyword>
<accession>A0A0D8Y9Y3</accession>
<dbReference type="AlphaFoldDB" id="A0A0D8Y9Y3"/>
<feature type="transmembrane region" description="Helical" evidence="1">
    <location>
        <begin position="12"/>
        <end position="33"/>
    </location>
</feature>
<proteinExistence type="predicted"/>
<evidence type="ECO:0000313" key="2">
    <source>
        <dbReference type="EMBL" id="KJH51376.1"/>
    </source>
</evidence>
<name>A0A0D8Y9Y3_DICVI</name>
<feature type="transmembrane region" description="Helical" evidence="1">
    <location>
        <begin position="48"/>
        <end position="69"/>
    </location>
</feature>
<organism evidence="2 3">
    <name type="scientific">Dictyocaulus viviparus</name>
    <name type="common">Bovine lungworm</name>
    <dbReference type="NCBI Taxonomy" id="29172"/>
    <lineage>
        <taxon>Eukaryota</taxon>
        <taxon>Metazoa</taxon>
        <taxon>Ecdysozoa</taxon>
        <taxon>Nematoda</taxon>
        <taxon>Chromadorea</taxon>
        <taxon>Rhabditida</taxon>
        <taxon>Rhabditina</taxon>
        <taxon>Rhabditomorpha</taxon>
        <taxon>Strongyloidea</taxon>
        <taxon>Metastrongylidae</taxon>
        <taxon>Dictyocaulus</taxon>
    </lineage>
</organism>
<dbReference type="Proteomes" id="UP000053766">
    <property type="component" value="Unassembled WGS sequence"/>
</dbReference>
<reference evidence="3" key="2">
    <citation type="journal article" date="2016" name="Sci. Rep.">
        <title>Dictyocaulus viviparus genome, variome and transcriptome elucidate lungworm biology and support future intervention.</title>
        <authorList>
            <person name="McNulty S.N."/>
            <person name="Strube C."/>
            <person name="Rosa B.A."/>
            <person name="Martin J.C."/>
            <person name="Tyagi R."/>
            <person name="Choi Y.J."/>
            <person name="Wang Q."/>
            <person name="Hallsworth Pepin K."/>
            <person name="Zhang X."/>
            <person name="Ozersky P."/>
            <person name="Wilson R.K."/>
            <person name="Sternberg P.W."/>
            <person name="Gasser R.B."/>
            <person name="Mitreva M."/>
        </authorList>
    </citation>
    <scope>NUCLEOTIDE SEQUENCE [LARGE SCALE GENOMIC DNA]</scope>
    <source>
        <strain evidence="3">HannoverDv2000</strain>
    </source>
</reference>